<gene>
    <name evidence="1" type="ORF">ACFPU1_16485</name>
</gene>
<reference evidence="2" key="1">
    <citation type="journal article" date="2019" name="Int. J. Syst. Evol. Microbiol.">
        <title>The Global Catalogue of Microorganisms (GCM) 10K type strain sequencing project: providing services to taxonomists for standard genome sequencing and annotation.</title>
        <authorList>
            <consortium name="The Broad Institute Genomics Platform"/>
            <consortium name="The Broad Institute Genome Sequencing Center for Infectious Disease"/>
            <person name="Wu L."/>
            <person name="Ma J."/>
        </authorList>
    </citation>
    <scope>NUCLEOTIDE SEQUENCE [LARGE SCALE GENOMIC DNA]</scope>
    <source>
        <strain evidence="2">CECT 7184</strain>
    </source>
</reference>
<name>A0ABW0YWD7_9BACI</name>
<organism evidence="1 2">
    <name type="scientific">Thalassorhabdus alkalitolerans</name>
    <dbReference type="NCBI Taxonomy" id="2282697"/>
    <lineage>
        <taxon>Bacteria</taxon>
        <taxon>Bacillati</taxon>
        <taxon>Bacillota</taxon>
        <taxon>Bacilli</taxon>
        <taxon>Bacillales</taxon>
        <taxon>Bacillaceae</taxon>
        <taxon>Thalassorhabdus</taxon>
    </lineage>
</organism>
<sequence length="97" mass="11207">MKINMNAKTRAWIMKRGGAVTIDPFHPLHGVVQSKSVDTILSHETPEEESFYNKVVVNDVLVYVHKGLEEKKDVKMHITGYRPFEHLHVSGLRRKKK</sequence>
<proteinExistence type="predicted"/>
<dbReference type="Proteomes" id="UP001596142">
    <property type="component" value="Unassembled WGS sequence"/>
</dbReference>
<evidence type="ECO:0000313" key="2">
    <source>
        <dbReference type="Proteomes" id="UP001596142"/>
    </source>
</evidence>
<accession>A0ABW0YWD7</accession>
<protein>
    <submittedName>
        <fullName evidence="1">CC/Se motif family (Seleno)protein</fullName>
    </submittedName>
</protein>
<dbReference type="RefSeq" id="WP_385942993.1">
    <property type="nucleotide sequence ID" value="NZ_JBHSOZ010000010.1"/>
</dbReference>
<dbReference type="NCBIfam" id="NF041239">
    <property type="entry name" value="Moor_selen_rel"/>
    <property type="match status" value="1"/>
</dbReference>
<dbReference type="InterPro" id="IPR049744">
    <property type="entry name" value="CC/Se_fam"/>
</dbReference>
<keyword evidence="2" id="KW-1185">Reference proteome</keyword>
<dbReference type="EMBL" id="JBHSOZ010000010">
    <property type="protein sequence ID" value="MFC5714349.1"/>
    <property type="molecule type" value="Genomic_DNA"/>
</dbReference>
<comment type="caution">
    <text evidence="1">The sequence shown here is derived from an EMBL/GenBank/DDBJ whole genome shotgun (WGS) entry which is preliminary data.</text>
</comment>
<evidence type="ECO:0000313" key="1">
    <source>
        <dbReference type="EMBL" id="MFC5714349.1"/>
    </source>
</evidence>